<dbReference type="InterPro" id="IPR021866">
    <property type="entry name" value="SpoIIAA-like"/>
</dbReference>
<dbReference type="InterPro" id="IPR036513">
    <property type="entry name" value="STAS_dom_sf"/>
</dbReference>
<dbReference type="GeneID" id="80800923"/>
<dbReference type="EMBL" id="PDEA01000001">
    <property type="protein sequence ID" value="PEH88868.1"/>
    <property type="molecule type" value="Genomic_DNA"/>
</dbReference>
<dbReference type="Proteomes" id="UP000220246">
    <property type="component" value="Unassembled WGS sequence"/>
</dbReference>
<name>A0A2A7UUD3_COMTR</name>
<gene>
    <name evidence="1" type="ORF">CRM82_09930</name>
</gene>
<proteinExistence type="predicted"/>
<protein>
    <submittedName>
        <fullName evidence="1">STAS/SEC14 domain-containing protein</fullName>
    </submittedName>
</protein>
<organism evidence="1 2">
    <name type="scientific">Comamonas terrigena</name>
    <dbReference type="NCBI Taxonomy" id="32013"/>
    <lineage>
        <taxon>Bacteria</taxon>
        <taxon>Pseudomonadati</taxon>
        <taxon>Pseudomonadota</taxon>
        <taxon>Betaproteobacteria</taxon>
        <taxon>Burkholderiales</taxon>
        <taxon>Comamonadaceae</taxon>
        <taxon>Comamonas</taxon>
    </lineage>
</organism>
<dbReference type="SUPFAM" id="SSF52091">
    <property type="entry name" value="SpoIIaa-like"/>
    <property type="match status" value="1"/>
</dbReference>
<dbReference type="STRING" id="1219032.GCA_001515545_01720"/>
<evidence type="ECO:0000313" key="2">
    <source>
        <dbReference type="Proteomes" id="UP000220246"/>
    </source>
</evidence>
<dbReference type="Pfam" id="PF11964">
    <property type="entry name" value="SpoIIAA-like"/>
    <property type="match status" value="1"/>
</dbReference>
<keyword evidence="2" id="KW-1185">Reference proteome</keyword>
<accession>A0A2A7UUD3</accession>
<evidence type="ECO:0000313" key="1">
    <source>
        <dbReference type="EMBL" id="PEH88868.1"/>
    </source>
</evidence>
<dbReference type="OrthoDB" id="9811577at2"/>
<dbReference type="InterPro" id="IPR038396">
    <property type="entry name" value="SpoIIAA-like_sf"/>
</dbReference>
<dbReference type="Gene3D" id="3.40.50.10600">
    <property type="entry name" value="SpoIIaa-like domains"/>
    <property type="match status" value="1"/>
</dbReference>
<comment type="caution">
    <text evidence="1">The sequence shown here is derived from an EMBL/GenBank/DDBJ whole genome shotgun (WGS) entry which is preliminary data.</text>
</comment>
<dbReference type="RefSeq" id="WP_066535723.1">
    <property type="nucleotide sequence ID" value="NZ_DALZQJ010000017.1"/>
</dbReference>
<reference evidence="2" key="1">
    <citation type="submission" date="2017-09" db="EMBL/GenBank/DDBJ databases">
        <title>FDA dAtabase for Regulatory Grade micrObial Sequences (FDA-ARGOS): Supporting development and validation of Infectious Disease Dx tests.</title>
        <authorList>
            <person name="Minogue T."/>
            <person name="Wolcott M."/>
            <person name="Wasieloski L."/>
            <person name="Aguilar W."/>
            <person name="Moore D."/>
            <person name="Tallon L."/>
            <person name="Sadzewicz L."/>
            <person name="Ott S."/>
            <person name="Zhao X."/>
            <person name="Nagaraj S."/>
            <person name="Vavikolanu K."/>
            <person name="Aluvathingal J."/>
            <person name="Nadendla S."/>
            <person name="Sichtig H."/>
        </authorList>
    </citation>
    <scope>NUCLEOTIDE SEQUENCE [LARGE SCALE GENOMIC DNA]</scope>
    <source>
        <strain evidence="2">FDAARGOS_394</strain>
    </source>
</reference>
<sequence length="122" mass="13820">MLTFTLMKPEGILRLHPSGPLTEQDFERLRTEVDAYLMGHARLNGVLVRAAEFPGWENWAGFSAHMHFVHAHHKRVERIALVTDSAVAGLGEFLAEHFTSAEVRRFPLADERLAMQWLQAAS</sequence>
<dbReference type="AlphaFoldDB" id="A0A2A7UUD3"/>